<accession>A0ABP8DBH7</accession>
<evidence type="ECO:0000313" key="5">
    <source>
        <dbReference type="EMBL" id="GAA4252004.1"/>
    </source>
</evidence>
<reference evidence="6" key="1">
    <citation type="journal article" date="2019" name="Int. J. Syst. Evol. Microbiol.">
        <title>The Global Catalogue of Microorganisms (GCM) 10K type strain sequencing project: providing services to taxonomists for standard genome sequencing and annotation.</title>
        <authorList>
            <consortium name="The Broad Institute Genomics Platform"/>
            <consortium name="The Broad Institute Genome Sequencing Center for Infectious Disease"/>
            <person name="Wu L."/>
            <person name="Ma J."/>
        </authorList>
    </citation>
    <scope>NUCLEOTIDE SEQUENCE [LARGE SCALE GENOMIC DNA]</scope>
    <source>
        <strain evidence="6">JCM 17441</strain>
    </source>
</reference>
<dbReference type="Gene3D" id="3.30.300.30">
    <property type="match status" value="1"/>
</dbReference>
<dbReference type="InterPro" id="IPR000873">
    <property type="entry name" value="AMP-dep_synth/lig_dom"/>
</dbReference>
<keyword evidence="6" id="KW-1185">Reference proteome</keyword>
<dbReference type="Proteomes" id="UP001500620">
    <property type="component" value="Unassembled WGS sequence"/>
</dbReference>
<dbReference type="GO" id="GO:0016874">
    <property type="term" value="F:ligase activity"/>
    <property type="evidence" value="ECO:0007669"/>
    <property type="project" value="UniProtKB-KW"/>
</dbReference>
<dbReference type="InterPro" id="IPR020845">
    <property type="entry name" value="AMP-binding_CS"/>
</dbReference>
<evidence type="ECO:0000259" key="3">
    <source>
        <dbReference type="Pfam" id="PF00501"/>
    </source>
</evidence>
<dbReference type="PANTHER" id="PTHR43201:SF5">
    <property type="entry name" value="MEDIUM-CHAIN ACYL-COA LIGASE ACSF2, MITOCHONDRIAL"/>
    <property type="match status" value="1"/>
</dbReference>
<evidence type="ECO:0000256" key="2">
    <source>
        <dbReference type="ARBA" id="ARBA00022598"/>
    </source>
</evidence>
<dbReference type="EMBL" id="BAABAT010000012">
    <property type="protein sequence ID" value="GAA4252004.1"/>
    <property type="molecule type" value="Genomic_DNA"/>
</dbReference>
<feature type="domain" description="AMP-binding enzyme C-terminal" evidence="4">
    <location>
        <begin position="386"/>
        <end position="453"/>
    </location>
</feature>
<feature type="domain" description="AMP-dependent synthetase/ligase" evidence="3">
    <location>
        <begin position="18"/>
        <end position="313"/>
    </location>
</feature>
<evidence type="ECO:0000256" key="1">
    <source>
        <dbReference type="ARBA" id="ARBA00006432"/>
    </source>
</evidence>
<dbReference type="SUPFAM" id="SSF56801">
    <property type="entry name" value="Acetyl-CoA synthetase-like"/>
    <property type="match status" value="1"/>
</dbReference>
<comment type="caution">
    <text evidence="5">The sequence shown here is derived from an EMBL/GenBank/DDBJ whole genome shotgun (WGS) entry which is preliminary data.</text>
</comment>
<gene>
    <name evidence="5" type="ORF">GCM10022255_046830</name>
</gene>
<dbReference type="Gene3D" id="3.40.50.12780">
    <property type="entry name" value="N-terminal domain of ligase-like"/>
    <property type="match status" value="1"/>
</dbReference>
<dbReference type="PROSITE" id="PS00455">
    <property type="entry name" value="AMP_BINDING"/>
    <property type="match status" value="1"/>
</dbReference>
<evidence type="ECO:0000259" key="4">
    <source>
        <dbReference type="Pfam" id="PF13193"/>
    </source>
</evidence>
<evidence type="ECO:0000313" key="6">
    <source>
        <dbReference type="Proteomes" id="UP001500620"/>
    </source>
</evidence>
<dbReference type="InterPro" id="IPR042099">
    <property type="entry name" value="ANL_N_sf"/>
</dbReference>
<sequence>MTAPALDPAWVDEVLLADAAGRAGDAPALVLDAPVTRAELRRLVEQKQAVLAAAGIGHNGPGDSVALCLAPSLAFVANLLACWRLGARAALLDHRLTPFEIDAALQRLAPQAVVSAKHATGGPLRGFSDVQERVATYPGRPADTAHALVQLSSGSTGPSKVIARTAANLVEELERYVAIGAGVPQPGERIVCLASMVHVLGLVGGLLYGLHAGAQLVLPQRMTADGILAAVAAGPEPTTLLGVPFHIELLSSGPRPPRLPQLTGMTTGGELVRAEVYETFTDRFGVRLGNMYGMTEVGVIATDLFGEHRPALTPAPGLRVRADNGELLVSLAESPYLGLVDPTRWADGWLHTRDAGSVDEATGRFRVQGRNDSQVSVGGLKVDLTEVEHTLAALPGVAAAVVTHDKAIEAYVMLREDTTAEQVQALLAERLAAFKRPRVLRVVEQLPRTATGKLVRDRALLVAASAKEGNAQQ</sequence>
<name>A0ABP8DBH7_9ACTN</name>
<dbReference type="Pfam" id="PF13193">
    <property type="entry name" value="AMP-binding_C"/>
    <property type="match status" value="1"/>
</dbReference>
<dbReference type="InterPro" id="IPR045851">
    <property type="entry name" value="AMP-bd_C_sf"/>
</dbReference>
<dbReference type="RefSeq" id="WP_425556713.1">
    <property type="nucleotide sequence ID" value="NZ_BAABAT010000012.1"/>
</dbReference>
<dbReference type="InterPro" id="IPR025110">
    <property type="entry name" value="AMP-bd_C"/>
</dbReference>
<comment type="similarity">
    <text evidence="1">Belongs to the ATP-dependent AMP-binding enzyme family.</text>
</comment>
<keyword evidence="2 5" id="KW-0436">Ligase</keyword>
<dbReference type="Pfam" id="PF00501">
    <property type="entry name" value="AMP-binding"/>
    <property type="match status" value="1"/>
</dbReference>
<organism evidence="5 6">
    <name type="scientific">Dactylosporangium darangshiense</name>
    <dbReference type="NCBI Taxonomy" id="579108"/>
    <lineage>
        <taxon>Bacteria</taxon>
        <taxon>Bacillati</taxon>
        <taxon>Actinomycetota</taxon>
        <taxon>Actinomycetes</taxon>
        <taxon>Micromonosporales</taxon>
        <taxon>Micromonosporaceae</taxon>
        <taxon>Dactylosporangium</taxon>
    </lineage>
</organism>
<proteinExistence type="inferred from homology"/>
<protein>
    <submittedName>
        <fullName evidence="5">FadD3 family acyl-CoA ligase</fullName>
    </submittedName>
</protein>
<dbReference type="PANTHER" id="PTHR43201">
    <property type="entry name" value="ACYL-COA SYNTHETASE"/>
    <property type="match status" value="1"/>
</dbReference>